<evidence type="ECO:0000256" key="1">
    <source>
        <dbReference type="ARBA" id="ARBA00022714"/>
    </source>
</evidence>
<reference evidence="7" key="1">
    <citation type="submission" date="2021-01" db="EMBL/GenBank/DDBJ databases">
        <title>Genome sequence of strain Noviherbaspirillum sp. DKR-6.</title>
        <authorList>
            <person name="Chaudhary D.K."/>
        </authorList>
    </citation>
    <scope>NUCLEOTIDE SEQUENCE</scope>
    <source>
        <strain evidence="7">DKR-6</strain>
    </source>
</reference>
<dbReference type="SUPFAM" id="SSF47741">
    <property type="entry name" value="CO dehydrogenase ISP C-domain like"/>
    <property type="match status" value="1"/>
</dbReference>
<dbReference type="CDD" id="cd00207">
    <property type="entry name" value="fer2"/>
    <property type="match status" value="1"/>
</dbReference>
<dbReference type="InterPro" id="IPR001041">
    <property type="entry name" value="2Fe-2S_ferredoxin-type"/>
</dbReference>
<evidence type="ECO:0000313" key="8">
    <source>
        <dbReference type="Proteomes" id="UP000622890"/>
    </source>
</evidence>
<dbReference type="Proteomes" id="UP000622890">
    <property type="component" value="Unassembled WGS sequence"/>
</dbReference>
<evidence type="ECO:0000313" key="7">
    <source>
        <dbReference type="EMBL" id="MBK4737284.1"/>
    </source>
</evidence>
<proteinExistence type="predicted"/>
<dbReference type="InterPro" id="IPR036884">
    <property type="entry name" value="2Fe-2S-bd_dom_sf"/>
</dbReference>
<dbReference type="PROSITE" id="PS00197">
    <property type="entry name" value="2FE2S_FER_1"/>
    <property type="match status" value="1"/>
</dbReference>
<dbReference type="Pfam" id="PF00111">
    <property type="entry name" value="Fer2"/>
    <property type="match status" value="1"/>
</dbReference>
<dbReference type="Gene3D" id="3.10.20.30">
    <property type="match status" value="1"/>
</dbReference>
<name>A0A934SX57_9BURK</name>
<dbReference type="PROSITE" id="PS51085">
    <property type="entry name" value="2FE2S_FER_2"/>
    <property type="match status" value="1"/>
</dbReference>
<dbReference type="InterPro" id="IPR012675">
    <property type="entry name" value="Beta-grasp_dom_sf"/>
</dbReference>
<dbReference type="GO" id="GO:0046872">
    <property type="term" value="F:metal ion binding"/>
    <property type="evidence" value="ECO:0007669"/>
    <property type="project" value="UniProtKB-KW"/>
</dbReference>
<accession>A0A934SX57</accession>
<dbReference type="GO" id="GO:0016491">
    <property type="term" value="F:oxidoreductase activity"/>
    <property type="evidence" value="ECO:0007669"/>
    <property type="project" value="UniProtKB-KW"/>
</dbReference>
<evidence type="ECO:0000256" key="5">
    <source>
        <dbReference type="ARBA" id="ARBA00023014"/>
    </source>
</evidence>
<evidence type="ECO:0000256" key="3">
    <source>
        <dbReference type="ARBA" id="ARBA00023002"/>
    </source>
</evidence>
<organism evidence="7 8">
    <name type="scientific">Noviherbaspirillum pedocola</name>
    <dbReference type="NCBI Taxonomy" id="2801341"/>
    <lineage>
        <taxon>Bacteria</taxon>
        <taxon>Pseudomonadati</taxon>
        <taxon>Pseudomonadota</taxon>
        <taxon>Betaproteobacteria</taxon>
        <taxon>Burkholderiales</taxon>
        <taxon>Oxalobacteraceae</taxon>
        <taxon>Noviherbaspirillum</taxon>
    </lineage>
</organism>
<keyword evidence="8" id="KW-1185">Reference proteome</keyword>
<evidence type="ECO:0000259" key="6">
    <source>
        <dbReference type="PROSITE" id="PS51085"/>
    </source>
</evidence>
<keyword evidence="4" id="KW-0408">Iron</keyword>
<dbReference type="PANTHER" id="PTHR44379:SF6">
    <property type="entry name" value="BLR6046 PROTEIN"/>
    <property type="match status" value="1"/>
</dbReference>
<dbReference type="EMBL" id="JAEPBG010000011">
    <property type="protein sequence ID" value="MBK4737284.1"/>
    <property type="molecule type" value="Genomic_DNA"/>
</dbReference>
<dbReference type="InterPro" id="IPR036010">
    <property type="entry name" value="2Fe-2S_ferredoxin-like_sf"/>
</dbReference>
<sequence length="148" mass="16014">MVNGNERELEADSDTPLLYVLRDELELKGPRFGCGLGQCGACTVHIDGEAVRSCVYPAFAAAGHKITTLEGLGSSAKPHPLQQAFIDEQAAQCGYCINGMLMQAESLLRKNPNPSEEQVKQELSNNLCRCGTHVRIVKAVLRAAKEMA</sequence>
<dbReference type="PANTHER" id="PTHR44379">
    <property type="entry name" value="OXIDOREDUCTASE WITH IRON-SULFUR SUBUNIT"/>
    <property type="match status" value="1"/>
</dbReference>
<keyword evidence="3" id="KW-0560">Oxidoreductase</keyword>
<comment type="caution">
    <text evidence="7">The sequence shown here is derived from an EMBL/GenBank/DDBJ whole genome shotgun (WGS) entry which is preliminary data.</text>
</comment>
<gene>
    <name evidence="7" type="ORF">JJB74_21905</name>
</gene>
<evidence type="ECO:0000256" key="4">
    <source>
        <dbReference type="ARBA" id="ARBA00023004"/>
    </source>
</evidence>
<keyword evidence="5" id="KW-0411">Iron-sulfur</keyword>
<keyword evidence="2" id="KW-0479">Metal-binding</keyword>
<keyword evidence="1" id="KW-0001">2Fe-2S</keyword>
<dbReference type="InterPro" id="IPR051452">
    <property type="entry name" value="Diverse_Oxidoreductases"/>
</dbReference>
<dbReference type="Pfam" id="PF01799">
    <property type="entry name" value="Fer2_2"/>
    <property type="match status" value="1"/>
</dbReference>
<feature type="domain" description="2Fe-2S ferredoxin-type" evidence="6">
    <location>
        <begin position="1"/>
        <end position="72"/>
    </location>
</feature>
<dbReference type="InterPro" id="IPR006058">
    <property type="entry name" value="2Fe2S_fd_BS"/>
</dbReference>
<dbReference type="FunFam" id="1.10.150.120:FF:000003">
    <property type="entry name" value="Carbon monoxide dehydrogenase, small subunit"/>
    <property type="match status" value="1"/>
</dbReference>
<dbReference type="InterPro" id="IPR002888">
    <property type="entry name" value="2Fe-2S-bd"/>
</dbReference>
<dbReference type="AlphaFoldDB" id="A0A934SX57"/>
<protein>
    <submittedName>
        <fullName evidence="7">(2Fe-2S)-binding protein</fullName>
    </submittedName>
</protein>
<dbReference type="GO" id="GO:0051537">
    <property type="term" value="F:2 iron, 2 sulfur cluster binding"/>
    <property type="evidence" value="ECO:0007669"/>
    <property type="project" value="UniProtKB-KW"/>
</dbReference>
<dbReference type="Gene3D" id="1.10.150.120">
    <property type="entry name" value="[2Fe-2S]-binding domain"/>
    <property type="match status" value="1"/>
</dbReference>
<evidence type="ECO:0000256" key="2">
    <source>
        <dbReference type="ARBA" id="ARBA00022723"/>
    </source>
</evidence>
<dbReference type="SUPFAM" id="SSF54292">
    <property type="entry name" value="2Fe-2S ferredoxin-like"/>
    <property type="match status" value="1"/>
</dbReference>